<name>A0A1B0AGV3_GLOPL</name>
<dbReference type="STRING" id="7398.A0A1B0AGV3"/>
<organism evidence="3 4">
    <name type="scientific">Glossina pallidipes</name>
    <name type="common">Tsetse fly</name>
    <dbReference type="NCBI Taxonomy" id="7398"/>
    <lineage>
        <taxon>Eukaryota</taxon>
        <taxon>Metazoa</taxon>
        <taxon>Ecdysozoa</taxon>
        <taxon>Arthropoda</taxon>
        <taxon>Hexapoda</taxon>
        <taxon>Insecta</taxon>
        <taxon>Pterygota</taxon>
        <taxon>Neoptera</taxon>
        <taxon>Endopterygota</taxon>
        <taxon>Diptera</taxon>
        <taxon>Brachycera</taxon>
        <taxon>Muscomorpha</taxon>
        <taxon>Hippoboscoidea</taxon>
        <taxon>Glossinidae</taxon>
        <taxon>Glossina</taxon>
    </lineage>
</organism>
<keyword evidence="4" id="KW-1185">Reference proteome</keyword>
<dbReference type="EnsemblMetazoa" id="GPAI045285-RA">
    <property type="protein sequence ID" value="GPAI045285-PA"/>
    <property type="gene ID" value="GPAI045285"/>
</dbReference>
<keyword evidence="1" id="KW-0175">Coiled coil</keyword>
<evidence type="ECO:0000313" key="4">
    <source>
        <dbReference type="Proteomes" id="UP000092445"/>
    </source>
</evidence>
<protein>
    <submittedName>
        <fullName evidence="3">Uncharacterized protein</fullName>
    </submittedName>
</protein>
<feature type="compositionally biased region" description="Low complexity" evidence="2">
    <location>
        <begin position="9"/>
        <end position="34"/>
    </location>
</feature>
<dbReference type="Proteomes" id="UP000092445">
    <property type="component" value="Unassembled WGS sequence"/>
</dbReference>
<evidence type="ECO:0000256" key="1">
    <source>
        <dbReference type="SAM" id="Coils"/>
    </source>
</evidence>
<evidence type="ECO:0000256" key="2">
    <source>
        <dbReference type="SAM" id="MobiDB-lite"/>
    </source>
</evidence>
<evidence type="ECO:0000313" key="3">
    <source>
        <dbReference type="EnsemblMetazoa" id="GPAI045285-PA"/>
    </source>
</evidence>
<feature type="coiled-coil region" evidence="1">
    <location>
        <begin position="343"/>
        <end position="370"/>
    </location>
</feature>
<dbReference type="AlphaFoldDB" id="A0A1B0AGV3"/>
<reference evidence="4" key="1">
    <citation type="submission" date="2014-03" db="EMBL/GenBank/DDBJ databases">
        <authorList>
            <person name="Aksoy S."/>
            <person name="Warren W."/>
            <person name="Wilson R.K."/>
        </authorList>
    </citation>
    <scope>NUCLEOTIDE SEQUENCE [LARGE SCALE GENOMIC DNA]</scope>
    <source>
        <strain evidence="4">IAEA</strain>
    </source>
</reference>
<feature type="region of interest" description="Disordered" evidence="2">
    <location>
        <begin position="1"/>
        <end position="43"/>
    </location>
</feature>
<accession>A0A1B0AGV3</accession>
<proteinExistence type="predicted"/>
<sequence length="374" mass="42518">MERNSDDVPSSSSSVRKSTPSTRSTRSPSPGYPSFLSTSQKVDLNVPRRAVNYQLECTMQTNNNPQPESNAQPNTQNIYSAQPESRDLRSFVRLEDHQSLGAVPQKMNSSIITTNSCSRNTFDNDARVNTTTAFLSNLQNLLSPIRSRCSYPLYDALVTAKAIEQIPTEYFEKQLQKYSNSDLFVGDSAKLSEQINEVFLNRLQDIDNDADGHRDLRLITYQEWVDVLLKINQSIITNMEELESEVAERLQCLRRKVNTDCRRSQSDELLKCRQDINSLIRIVQNAYHNDAWDFQGLSFETISLSQILGDGETNTQYMRNTDTAIGAKKQLGPEQKHKLHCNIKALAVEVAEKHDEIQALKRQVVCMEDEMQNA</sequence>
<dbReference type="VEuPathDB" id="VectorBase:GPAI045285"/>
<reference evidence="3" key="2">
    <citation type="submission" date="2020-05" db="UniProtKB">
        <authorList>
            <consortium name="EnsemblMetazoa"/>
        </authorList>
    </citation>
    <scope>IDENTIFICATION</scope>
    <source>
        <strain evidence="3">IAEA</strain>
    </source>
</reference>